<evidence type="ECO:0000259" key="2">
    <source>
        <dbReference type="Pfam" id="PF06808"/>
    </source>
</evidence>
<feature type="transmembrane region" description="Helical" evidence="1">
    <location>
        <begin position="570"/>
        <end position="594"/>
    </location>
</feature>
<dbReference type="KEGG" id="scia:HUG15_14090"/>
<feature type="transmembrane region" description="Helical" evidence="1">
    <location>
        <begin position="507"/>
        <end position="528"/>
    </location>
</feature>
<feature type="transmembrane region" description="Helical" evidence="1">
    <location>
        <begin position="189"/>
        <end position="213"/>
    </location>
</feature>
<dbReference type="Proteomes" id="UP000595823">
    <property type="component" value="Chromosome"/>
</dbReference>
<dbReference type="Pfam" id="PF06808">
    <property type="entry name" value="DctM"/>
    <property type="match status" value="1"/>
</dbReference>
<feature type="transmembrane region" description="Helical" evidence="1">
    <location>
        <begin position="88"/>
        <end position="107"/>
    </location>
</feature>
<proteinExistence type="predicted"/>
<keyword evidence="1" id="KW-0812">Transmembrane</keyword>
<dbReference type="NCBIfam" id="TIGR02123">
    <property type="entry name" value="TRAP_fused"/>
    <property type="match status" value="1"/>
</dbReference>
<feature type="transmembrane region" description="Helical" evidence="1">
    <location>
        <begin position="58"/>
        <end position="76"/>
    </location>
</feature>
<feature type="transmembrane region" description="Helical" evidence="1">
    <location>
        <begin position="420"/>
        <end position="442"/>
    </location>
</feature>
<sequence>MVDEKKVGEEHEDSEEISLTEGRRRQFRGIVSLLITILAVIWASYHLYTTYFGMPDTLVHRSVHLTFALILTFILLPPSKKFKHSRLFLGLDMILVATSILIASYVIQNADTFIDRAGLPIFSDYIYGTIGIIIVIEATRRVLGLALPIVAIVFLIYAYTGEYWPSIFSHAGNDHGQIVSSLFLSLDGIFGIAIGVSSTILIIFILMAQFLMATGAGNFFMDMAKALIGWVRGGPAKVAVVSSGLFGSITGSAAANVVSTGAITIPLMKRLGYSPKFAGAVEATASTGGQLVPPIMGAAAFIMAETLSIPYSQVVIAAAVPSLLFFVSLLFMVDFEAAKNNLSGIPRKEAPSLSKTFKEGWFHALPLLLLFYLLLVVDYSPARAGFFAIVLIILINIINRKNRLSFKQFIKVLEKGAIGTMEIAIACGCAGIIIGSFALTGLGPRMSSILIELSQGYLLPLLILAMIAAIIMGMSLPTIVIYMVLAVMVAPTLVDLGVTPMAAHMFVFYYGVLSSIIPPIAFAAFYGAGIAGSDPMKTSFTAFRLSICALIIPYMFVYNPNLLLIGTGSVVMISVILAIIGVGSVAIGIQGYLFRSIKMWKRLLFFASGLFLIDGNFMTSVLGIVILTLLILPEYSYHRDNKKSKLQKELA</sequence>
<reference evidence="3 4" key="1">
    <citation type="submission" date="2020-06" db="EMBL/GenBank/DDBJ databases">
        <title>Genomic analysis of Salicibibacter sp. NKC5-3.</title>
        <authorList>
            <person name="Oh Y.J."/>
        </authorList>
    </citation>
    <scope>NUCLEOTIDE SEQUENCE [LARGE SCALE GENOMIC DNA]</scope>
    <source>
        <strain evidence="3 4">NKC5-3</strain>
    </source>
</reference>
<evidence type="ECO:0000313" key="3">
    <source>
        <dbReference type="EMBL" id="QQK76582.1"/>
    </source>
</evidence>
<feature type="transmembrane region" description="Helical" evidence="1">
    <location>
        <begin position="119"/>
        <end position="136"/>
    </location>
</feature>
<gene>
    <name evidence="3" type="ORF">HUG15_14090</name>
</gene>
<feature type="transmembrane region" description="Helical" evidence="1">
    <location>
        <begin position="356"/>
        <end position="375"/>
    </location>
</feature>
<feature type="transmembrane region" description="Helical" evidence="1">
    <location>
        <begin position="143"/>
        <end position="160"/>
    </location>
</feature>
<dbReference type="InterPro" id="IPR011853">
    <property type="entry name" value="TRAP_DctM-Dct_fused"/>
</dbReference>
<dbReference type="PANTHER" id="PTHR43849">
    <property type="entry name" value="BLL3936 PROTEIN"/>
    <property type="match status" value="1"/>
</dbReference>
<protein>
    <submittedName>
        <fullName evidence="3">TRAP transporter permease</fullName>
    </submittedName>
</protein>
<name>A0A7T6Z4E5_9BACI</name>
<keyword evidence="1" id="KW-1133">Transmembrane helix</keyword>
<feature type="transmembrane region" description="Helical" evidence="1">
    <location>
        <begin position="381"/>
        <end position="399"/>
    </location>
</feature>
<feature type="transmembrane region" description="Helical" evidence="1">
    <location>
        <begin position="603"/>
        <end position="632"/>
    </location>
</feature>
<keyword evidence="1" id="KW-0472">Membrane</keyword>
<dbReference type="EMBL" id="CP054705">
    <property type="protein sequence ID" value="QQK76582.1"/>
    <property type="molecule type" value="Genomic_DNA"/>
</dbReference>
<organism evidence="3 4">
    <name type="scientific">Salicibibacter cibarius</name>
    <dbReference type="NCBI Taxonomy" id="2743000"/>
    <lineage>
        <taxon>Bacteria</taxon>
        <taxon>Bacillati</taxon>
        <taxon>Bacillota</taxon>
        <taxon>Bacilli</taxon>
        <taxon>Bacillales</taxon>
        <taxon>Bacillaceae</taxon>
        <taxon>Salicibibacter</taxon>
    </lineage>
</organism>
<feature type="transmembrane region" description="Helical" evidence="1">
    <location>
        <begin position="540"/>
        <end position="558"/>
    </location>
</feature>
<evidence type="ECO:0000313" key="4">
    <source>
        <dbReference type="Proteomes" id="UP000595823"/>
    </source>
</evidence>
<feature type="domain" description="TRAP C4-dicarboxylate transport system permease DctM subunit" evidence="2">
    <location>
        <begin position="130"/>
        <end position="566"/>
    </location>
</feature>
<evidence type="ECO:0000256" key="1">
    <source>
        <dbReference type="SAM" id="Phobius"/>
    </source>
</evidence>
<keyword evidence="4" id="KW-1185">Reference proteome</keyword>
<dbReference type="AlphaFoldDB" id="A0A7T6Z4E5"/>
<dbReference type="InterPro" id="IPR010656">
    <property type="entry name" value="DctM"/>
</dbReference>
<accession>A0A7T6Z4E5</accession>
<feature type="transmembrane region" description="Helical" evidence="1">
    <location>
        <begin position="314"/>
        <end position="335"/>
    </location>
</feature>
<dbReference type="PANTHER" id="PTHR43849:SF2">
    <property type="entry name" value="BLL3936 PROTEIN"/>
    <property type="match status" value="1"/>
</dbReference>
<dbReference type="RefSeq" id="WP_200123711.1">
    <property type="nucleotide sequence ID" value="NZ_CP054705.1"/>
</dbReference>
<feature type="transmembrane region" description="Helical" evidence="1">
    <location>
        <begin position="27"/>
        <end position="46"/>
    </location>
</feature>